<evidence type="ECO:0000256" key="4">
    <source>
        <dbReference type="ARBA" id="ARBA00022475"/>
    </source>
</evidence>
<keyword evidence="7" id="KW-0677">Repeat</keyword>
<name>A0A7R8HAP2_LEPSM</name>
<dbReference type="OrthoDB" id="10013020at2759"/>
<dbReference type="InterPro" id="IPR056565">
    <property type="entry name" value="Fn3_ATF7IP"/>
</dbReference>
<dbReference type="Pfam" id="PF16794">
    <property type="entry name" value="fn3_4"/>
    <property type="match status" value="1"/>
</dbReference>
<sequence>MDGDIQSVNACVASHWVTRSLLLNYLRLKFNRANGGKIFPSPYVFTLLRFLWVSLLYDMHLWTIRDDSTKIHSADSSCFKYADRSDNNYYKSSSDKVCYADERNTSWVLNNKKPFKLKSGIREMENLLSEQMVVFSKWRSPILYQMILSSSILINITINKEGGIDKINIDKSLVGKVMETLISADFNSRHLVAINVESNVAVVDFRKPLSFHSKINDPISSFIGKISNLEVQATTLQKRSVRHVQLSKDSNFLLIWWQHSSNEVHPWSPSSPDEDNHNIYMYSLKDGCSQRLFSMYSGSNPLRFTFRGTEGEVLYLGQEISSLISPLVRDQFETPVSKNILEYTLIGASNKKMKRKVNVISQVTCVGLIKELIIICFTNGNIQIFDLIRDQMEASTKVPFIPFIIEVHPDGAIFFTSNTRGVLQCFDIALNSIRLWNGECTETSGYILDLGQYFNRTLTLEDMQWCPRDLIDISKDVFPFSNRVIIRFQGGPLVLLRIFGGCYNNTGSIQPIHLTLEYLKSKNYNSIIRLLRLLNWSSDGHSILISLNASFNAVLRSRRSDDIIEKLLSLFYNPRVSIPQTIAEDYSEQVRDLSRRYFHHLLRRGRTGKAFQLAVDIEDYDLFMDLYHVATKYNYSDIADAALIKAHSIYESSSSLRNNHKIVKGNRVIDEPHLQPQLNATYTRTTAAKLISTMYYHQEKNEGNNEEVFDSIKIINFGARLYLNVSKSFIGVKDGVSEKKDVVCGAEEGEESFDADGGGEKWNYQEALKDLSNIALSGKRILEEDSGSSSCSKRAKSNDKEEEGGGGGGNGNGEEEKEEKRGDLEKDEDLKRALEFEDSSVNPKSVSPPLALSDLSSSPDGIRMESLKKEFKKLSRSELEDLVLKKMVAFLCCESEIGELRQKCDFYDEMNEKWKKKVQALQKQCQDLNTVMQRYIKDVSNKSKDKVTPVRVTRSVGLQVATDRKRIPIHQQKLQQEQKHTINTTAPSTPSMKKITSNSSLTVLPVSDSKQNIAVKSTPESSHSRSIISNNRPEASNNKNPGVIDLIDLSDEEEDSSTKGAILKTSTPARVVRSDFPPLNKTISGGGINNSVIGRASLVPLSNSLPLRGPNPILQSTQFAISQQRPRLVRLSTVTPLQHPAPLPEQQVPISNPGWKVVPPKPSLKLSRLRSGIVLSWNLDMTIEHDSVLSYQLFAYQESNSPPSSALWKKVGDVKALPLPMACTLTQFMKGNKYHFAIRALDSHKRVGPFKQWII</sequence>
<dbReference type="Pfam" id="PF11768">
    <property type="entry name" value="Frtz"/>
    <property type="match status" value="1"/>
</dbReference>
<evidence type="ECO:0000256" key="12">
    <source>
        <dbReference type="ARBA" id="ARBA00023273"/>
    </source>
</evidence>
<evidence type="ECO:0000256" key="7">
    <source>
        <dbReference type="ARBA" id="ARBA00022737"/>
    </source>
</evidence>
<evidence type="ECO:0000256" key="11">
    <source>
        <dbReference type="ARBA" id="ARBA00023212"/>
    </source>
</evidence>
<keyword evidence="6" id="KW-0853">WD repeat</keyword>
<keyword evidence="17" id="KW-1185">Reference proteome</keyword>
<comment type="subcellular location">
    <subcellularLocation>
        <location evidence="1">Cell membrane</location>
    </subcellularLocation>
    <subcellularLocation>
        <location evidence="2">Cytoplasm</location>
        <location evidence="2">Cytoskeleton</location>
        <location evidence="2">Cilium axoneme</location>
    </subcellularLocation>
</comment>
<dbReference type="GO" id="GO:0045184">
    <property type="term" value="P:establishment of protein localization"/>
    <property type="evidence" value="ECO:0007669"/>
    <property type="project" value="TreeGrafter"/>
</dbReference>
<dbReference type="GO" id="GO:0097541">
    <property type="term" value="C:axonemal basal plate"/>
    <property type="evidence" value="ECO:0007669"/>
    <property type="project" value="TreeGrafter"/>
</dbReference>
<dbReference type="Proteomes" id="UP000675881">
    <property type="component" value="Chromosome 6"/>
</dbReference>
<feature type="region of interest" description="Disordered" evidence="14">
    <location>
        <begin position="976"/>
        <end position="995"/>
    </location>
</feature>
<evidence type="ECO:0000313" key="17">
    <source>
        <dbReference type="Proteomes" id="UP000675881"/>
    </source>
</evidence>
<dbReference type="EMBL" id="HG994585">
    <property type="protein sequence ID" value="CAF2969776.1"/>
    <property type="molecule type" value="Genomic_DNA"/>
</dbReference>
<keyword evidence="5" id="KW-0963">Cytoplasm</keyword>
<evidence type="ECO:0000256" key="5">
    <source>
        <dbReference type="ARBA" id="ARBA00022490"/>
    </source>
</evidence>
<evidence type="ECO:0000256" key="13">
    <source>
        <dbReference type="SAM" id="Coils"/>
    </source>
</evidence>
<keyword evidence="4" id="KW-1003">Cell membrane</keyword>
<keyword evidence="10" id="KW-0472">Membrane</keyword>
<feature type="coiled-coil region" evidence="13">
    <location>
        <begin position="904"/>
        <end position="938"/>
    </location>
</feature>
<evidence type="ECO:0000256" key="10">
    <source>
        <dbReference type="ARBA" id="ARBA00023136"/>
    </source>
</evidence>
<feature type="domain" description="Activating transcription factor 7-interacting protein Fn3" evidence="15">
    <location>
        <begin position="1158"/>
        <end position="1251"/>
    </location>
</feature>
<evidence type="ECO:0000256" key="1">
    <source>
        <dbReference type="ARBA" id="ARBA00004236"/>
    </source>
</evidence>
<evidence type="ECO:0000256" key="6">
    <source>
        <dbReference type="ARBA" id="ARBA00022574"/>
    </source>
</evidence>
<dbReference type="PANTHER" id="PTHR13667">
    <property type="entry name" value="HOMOLOC-13"/>
    <property type="match status" value="1"/>
</dbReference>
<evidence type="ECO:0000256" key="3">
    <source>
        <dbReference type="ARBA" id="ARBA00006059"/>
    </source>
</evidence>
<evidence type="ECO:0000256" key="2">
    <source>
        <dbReference type="ARBA" id="ARBA00004430"/>
    </source>
</evidence>
<evidence type="ECO:0000259" key="15">
    <source>
        <dbReference type="Pfam" id="PF16794"/>
    </source>
</evidence>
<reference evidence="16" key="1">
    <citation type="submission" date="2021-02" db="EMBL/GenBank/DDBJ databases">
        <authorList>
            <person name="Bekaert M."/>
        </authorList>
    </citation>
    <scope>NUCLEOTIDE SEQUENCE</scope>
    <source>
        <strain evidence="16">IoA-00</strain>
    </source>
</reference>
<dbReference type="AlphaFoldDB" id="A0A7R8HAP2"/>
<dbReference type="GO" id="GO:0007399">
    <property type="term" value="P:nervous system development"/>
    <property type="evidence" value="ECO:0007669"/>
    <property type="project" value="TreeGrafter"/>
</dbReference>
<dbReference type="GO" id="GO:0044782">
    <property type="term" value="P:cilium organization"/>
    <property type="evidence" value="ECO:0007669"/>
    <property type="project" value="TreeGrafter"/>
</dbReference>
<dbReference type="SUPFAM" id="SSF69322">
    <property type="entry name" value="Tricorn protease domain 2"/>
    <property type="match status" value="1"/>
</dbReference>
<feature type="compositionally biased region" description="Polar residues" evidence="14">
    <location>
        <begin position="981"/>
        <end position="995"/>
    </location>
</feature>
<dbReference type="GO" id="GO:0005886">
    <property type="term" value="C:plasma membrane"/>
    <property type="evidence" value="ECO:0007669"/>
    <property type="project" value="UniProtKB-SubCell"/>
</dbReference>
<keyword evidence="11" id="KW-0206">Cytoskeleton</keyword>
<evidence type="ECO:0000256" key="14">
    <source>
        <dbReference type="SAM" id="MobiDB-lite"/>
    </source>
</evidence>
<evidence type="ECO:0000313" key="16">
    <source>
        <dbReference type="EMBL" id="CAF2969776.1"/>
    </source>
</evidence>
<dbReference type="PANTHER" id="PTHR13667:SF5">
    <property type="entry name" value="WD REPEAT-CONTAINING AND PLANAR CELL POLARITY EFFECTOR PROTEIN FRITZ HOMOLOG"/>
    <property type="match status" value="1"/>
</dbReference>
<comment type="similarity">
    <text evidence="3">Belongs to the WD repeat fritz family.</text>
</comment>
<keyword evidence="13" id="KW-0175">Coiled coil</keyword>
<dbReference type="InterPro" id="IPR024511">
    <property type="entry name" value="Frtz"/>
</dbReference>
<keyword evidence="9" id="KW-0969">Cilium</keyword>
<evidence type="ECO:0000256" key="8">
    <source>
        <dbReference type="ARBA" id="ARBA00022794"/>
    </source>
</evidence>
<organism evidence="16 17">
    <name type="scientific">Lepeophtheirus salmonis</name>
    <name type="common">Salmon louse</name>
    <name type="synonym">Caligus salmonis</name>
    <dbReference type="NCBI Taxonomy" id="72036"/>
    <lineage>
        <taxon>Eukaryota</taxon>
        <taxon>Metazoa</taxon>
        <taxon>Ecdysozoa</taxon>
        <taxon>Arthropoda</taxon>
        <taxon>Crustacea</taxon>
        <taxon>Multicrustacea</taxon>
        <taxon>Hexanauplia</taxon>
        <taxon>Copepoda</taxon>
        <taxon>Siphonostomatoida</taxon>
        <taxon>Caligidae</taxon>
        <taxon>Lepeophtheirus</taxon>
    </lineage>
</organism>
<evidence type="ECO:0000256" key="9">
    <source>
        <dbReference type="ARBA" id="ARBA00023069"/>
    </source>
</evidence>
<keyword evidence="8" id="KW-0970">Cilium biogenesis/degradation</keyword>
<accession>A0A7R8HAP2</accession>
<keyword evidence="12" id="KW-0966">Cell projection</keyword>
<protein>
    <submittedName>
        <fullName evidence="16">WDPCP</fullName>
    </submittedName>
</protein>
<feature type="region of interest" description="Disordered" evidence="14">
    <location>
        <begin position="785"/>
        <end position="859"/>
    </location>
</feature>
<proteinExistence type="inferred from homology"/>
<feature type="compositionally biased region" description="Low complexity" evidence="14">
    <location>
        <begin position="845"/>
        <end position="859"/>
    </location>
</feature>
<feature type="compositionally biased region" description="Basic and acidic residues" evidence="14">
    <location>
        <begin position="818"/>
        <end position="835"/>
    </location>
</feature>
<gene>
    <name evidence="16" type="ORF">LSAA_12209</name>
</gene>
<feature type="region of interest" description="Disordered" evidence="14">
    <location>
        <begin position="1012"/>
        <end position="1042"/>
    </location>
</feature>